<name>A0ABQ9J9H7_9CUCU</name>
<reference evidence="1" key="1">
    <citation type="journal article" date="2023" name="Insect Mol. Biol.">
        <title>Genome sequencing provides insights into the evolution of gene families encoding plant cell wall-degrading enzymes in longhorned beetles.</title>
        <authorList>
            <person name="Shin N.R."/>
            <person name="Okamura Y."/>
            <person name="Kirsch R."/>
            <person name="Pauchet Y."/>
        </authorList>
    </citation>
    <scope>NUCLEOTIDE SEQUENCE</scope>
    <source>
        <strain evidence="1">MMC_N1</strain>
    </source>
</reference>
<organism evidence="1 2">
    <name type="scientific">Molorchus minor</name>
    <dbReference type="NCBI Taxonomy" id="1323400"/>
    <lineage>
        <taxon>Eukaryota</taxon>
        <taxon>Metazoa</taxon>
        <taxon>Ecdysozoa</taxon>
        <taxon>Arthropoda</taxon>
        <taxon>Hexapoda</taxon>
        <taxon>Insecta</taxon>
        <taxon>Pterygota</taxon>
        <taxon>Neoptera</taxon>
        <taxon>Endopterygota</taxon>
        <taxon>Coleoptera</taxon>
        <taxon>Polyphaga</taxon>
        <taxon>Cucujiformia</taxon>
        <taxon>Chrysomeloidea</taxon>
        <taxon>Cerambycidae</taxon>
        <taxon>Lamiinae</taxon>
        <taxon>Monochamini</taxon>
        <taxon>Molorchus</taxon>
    </lineage>
</organism>
<proteinExistence type="predicted"/>
<gene>
    <name evidence="1" type="ORF">NQ317_019870</name>
</gene>
<keyword evidence="2" id="KW-1185">Reference proteome</keyword>
<evidence type="ECO:0008006" key="3">
    <source>
        <dbReference type="Google" id="ProtNLM"/>
    </source>
</evidence>
<evidence type="ECO:0000313" key="2">
    <source>
        <dbReference type="Proteomes" id="UP001162164"/>
    </source>
</evidence>
<protein>
    <recommendedName>
        <fullName evidence="3">MADF domain-containing protein</fullName>
    </recommendedName>
</protein>
<sequence>MKCTKFDPQWVQVLINLRMKHAKMFTRRRNSASEGWKAPDYVTIMKIKKKWMNLMTRYRQIKNTTLNPETITWPYYEQIDRVYGRESEIDLDGKSENSLNYSLNNDERQNFIKKLIELRYNHRHLFTGRKYTARDGWMIIQSLLQCQGKYSTDQLSKCWQNLVQRYKQLSKQDVENVTWPYYECMQKWFNEEQKMCEKIKIETSSLVENKEEPENEESEVSFVNLQYLPKNNISIDCIKIQLLTEIKAAQEKQHKEVIEVLKNMNEHLNVTPKTINND</sequence>
<accession>A0ABQ9J9H7</accession>
<comment type="caution">
    <text evidence="1">The sequence shown here is derived from an EMBL/GenBank/DDBJ whole genome shotgun (WGS) entry which is preliminary data.</text>
</comment>
<dbReference type="Proteomes" id="UP001162164">
    <property type="component" value="Unassembled WGS sequence"/>
</dbReference>
<evidence type="ECO:0000313" key="1">
    <source>
        <dbReference type="EMBL" id="KAJ8974636.1"/>
    </source>
</evidence>
<dbReference type="EMBL" id="JAPWTJ010000955">
    <property type="protein sequence ID" value="KAJ8974636.1"/>
    <property type="molecule type" value="Genomic_DNA"/>
</dbReference>